<name>A0ABX8CMA1_9NOCA</name>
<dbReference type="PANTHER" id="PTHR45737">
    <property type="entry name" value="VON WILLEBRAND FACTOR A DOMAIN-CONTAINING PROTEIN 5A"/>
    <property type="match status" value="1"/>
</dbReference>
<dbReference type="Proteomes" id="UP000683310">
    <property type="component" value="Chromosome"/>
</dbReference>
<dbReference type="Pfam" id="PF13768">
    <property type="entry name" value="VWA_3"/>
    <property type="match status" value="1"/>
</dbReference>
<keyword evidence="4" id="KW-1185">Reference proteome</keyword>
<feature type="region of interest" description="Disordered" evidence="1">
    <location>
        <begin position="483"/>
        <end position="520"/>
    </location>
</feature>
<proteinExistence type="predicted"/>
<reference evidence="3 4" key="1">
    <citation type="submission" date="2021-04" db="EMBL/GenBank/DDBJ databases">
        <title>Nocardia tengchongensis.</title>
        <authorList>
            <person name="Zhuang k."/>
            <person name="Ran Y."/>
            <person name="Li W."/>
        </authorList>
    </citation>
    <scope>NUCLEOTIDE SEQUENCE [LARGE SCALE GENOMIC DNA]</scope>
    <source>
        <strain evidence="3 4">CFH S0057</strain>
    </source>
</reference>
<protein>
    <submittedName>
        <fullName evidence="3">VWA domain-containing protein</fullName>
    </submittedName>
</protein>
<sequence>MPDASRITPPVLLPGQSSPVALSLTATIDSAGLGPVAVRSSLHAVATDTEGETTTVRLHPGERLNRDVVLRLAFGSGAELGCAAVLAEDTIQVTLVPAVATAAARRDRDVVVLLDRSGSMDGWKMVAARRAAARVVDTLTDRDRFAVLAFDHIAEHPTGLDRGLVPALDRNRFAAVGWLAGLEARGGTELAGPLEECADLLRVDEGRDRILVLVTDGQVGDEDRVLARISPRLNGTRVFTLGIDRAVNAGFLQRLADAGAGRCELVETEDRLDEVLTGIHRRIAPPILTDVVVEVDGHAVTDPAPAHSDLFEGAPLLLGGRVEGAVSTVTVRAETAAGEPFSITLTPTRSDDKAVRAVWARARLRDLEDAYAAGTGQVLPARIVEFSLAHGVLSRFTAFIAVDRSRKTIGGQQTVVQPVEAADGWGMLGTADVEINAMRRRSVPAPGSAYPAAPVAAYGSPPPQASAPRSVPLAGAPLPAVPVAGCAPRPEPGSMPPDGQRRLFGRRRARSQSQSESAKNTSMLDVVLPFIDRLRALLDAPDPAVATELADALQTVGAPVDLVDALRRLAAALTIGDAPAAGAAVDEIRSLRTELASPPLGSSRREFWH</sequence>
<dbReference type="Gene3D" id="3.40.50.410">
    <property type="entry name" value="von Willebrand factor, type A domain"/>
    <property type="match status" value="1"/>
</dbReference>
<dbReference type="InterPro" id="IPR036465">
    <property type="entry name" value="vWFA_dom_sf"/>
</dbReference>
<dbReference type="SUPFAM" id="SSF53300">
    <property type="entry name" value="vWA-like"/>
    <property type="match status" value="1"/>
</dbReference>
<dbReference type="PANTHER" id="PTHR45737:SF6">
    <property type="entry name" value="VON WILLEBRAND FACTOR A DOMAIN-CONTAINING PROTEIN 5A"/>
    <property type="match status" value="1"/>
</dbReference>
<organism evidence="3 4">
    <name type="scientific">Nocardia tengchongensis</name>
    <dbReference type="NCBI Taxonomy" id="2055889"/>
    <lineage>
        <taxon>Bacteria</taxon>
        <taxon>Bacillati</taxon>
        <taxon>Actinomycetota</taxon>
        <taxon>Actinomycetes</taxon>
        <taxon>Mycobacteriales</taxon>
        <taxon>Nocardiaceae</taxon>
        <taxon>Nocardia</taxon>
    </lineage>
</organism>
<feature type="domain" description="VWFA" evidence="2">
    <location>
        <begin position="109"/>
        <end position="283"/>
    </location>
</feature>
<dbReference type="InterPro" id="IPR002035">
    <property type="entry name" value="VWF_A"/>
</dbReference>
<dbReference type="PROSITE" id="PS50234">
    <property type="entry name" value="VWFA"/>
    <property type="match status" value="1"/>
</dbReference>
<evidence type="ECO:0000259" key="2">
    <source>
        <dbReference type="PROSITE" id="PS50234"/>
    </source>
</evidence>
<dbReference type="SMART" id="SM00327">
    <property type="entry name" value="VWA"/>
    <property type="match status" value="1"/>
</dbReference>
<gene>
    <name evidence="3" type="ORF">KHQ06_30770</name>
</gene>
<evidence type="ECO:0000256" key="1">
    <source>
        <dbReference type="SAM" id="MobiDB-lite"/>
    </source>
</evidence>
<evidence type="ECO:0000313" key="3">
    <source>
        <dbReference type="EMBL" id="QVI20502.1"/>
    </source>
</evidence>
<accession>A0ABX8CMA1</accession>
<dbReference type="EMBL" id="CP074371">
    <property type="protein sequence ID" value="QVI20502.1"/>
    <property type="molecule type" value="Genomic_DNA"/>
</dbReference>
<evidence type="ECO:0000313" key="4">
    <source>
        <dbReference type="Proteomes" id="UP000683310"/>
    </source>
</evidence>